<comment type="caution">
    <text evidence="2">The sequence shown here is derived from an EMBL/GenBank/DDBJ whole genome shotgun (WGS) entry which is preliminary data.</text>
</comment>
<evidence type="ECO:0000313" key="2">
    <source>
        <dbReference type="EMBL" id="MCM2392785.1"/>
    </source>
</evidence>
<dbReference type="Pfam" id="PF04149">
    <property type="entry name" value="DUF397"/>
    <property type="match status" value="1"/>
</dbReference>
<protein>
    <submittedName>
        <fullName evidence="2">DUF397 domain-containing protein</fullName>
    </submittedName>
</protein>
<feature type="domain" description="DUF397" evidence="1">
    <location>
        <begin position="14"/>
        <end position="64"/>
    </location>
</feature>
<evidence type="ECO:0000259" key="1">
    <source>
        <dbReference type="Pfam" id="PF04149"/>
    </source>
</evidence>
<organism evidence="2 3">
    <name type="scientific">Streptomyces albipurpureus</name>
    <dbReference type="NCBI Taxonomy" id="2897419"/>
    <lineage>
        <taxon>Bacteria</taxon>
        <taxon>Bacillati</taxon>
        <taxon>Actinomycetota</taxon>
        <taxon>Actinomycetes</taxon>
        <taxon>Kitasatosporales</taxon>
        <taxon>Streptomycetaceae</taxon>
        <taxon>Streptomyces</taxon>
    </lineage>
</organism>
<name>A0ABT0UYR9_9ACTN</name>
<reference evidence="2" key="1">
    <citation type="submission" date="2022-06" db="EMBL/GenBank/DDBJ databases">
        <title>Genome public.</title>
        <authorList>
            <person name="Sun Q."/>
        </authorList>
    </citation>
    <scope>NUCLEOTIDE SEQUENCE</scope>
    <source>
        <strain evidence="2">CWNU-1</strain>
    </source>
</reference>
<gene>
    <name evidence="2" type="ORF">NBG84_31620</name>
</gene>
<sequence>MDVQATVCTLTHSVWFKSSHSSGGGGECVEVAACSGAIQVRDSKEPSGPVLLLSLEGWAAFVTFAARSSSPDWCGAR</sequence>
<evidence type="ECO:0000313" key="3">
    <source>
        <dbReference type="Proteomes" id="UP001431429"/>
    </source>
</evidence>
<dbReference type="RefSeq" id="WP_250923106.1">
    <property type="nucleotide sequence ID" value="NZ_JAMQAW010000046.1"/>
</dbReference>
<keyword evidence="3" id="KW-1185">Reference proteome</keyword>
<accession>A0ABT0UYR9</accession>
<dbReference type="EMBL" id="JAMQAW010000046">
    <property type="protein sequence ID" value="MCM2392785.1"/>
    <property type="molecule type" value="Genomic_DNA"/>
</dbReference>
<dbReference type="InterPro" id="IPR007278">
    <property type="entry name" value="DUF397"/>
</dbReference>
<dbReference type="Proteomes" id="UP001431429">
    <property type="component" value="Unassembled WGS sequence"/>
</dbReference>
<proteinExistence type="predicted"/>